<sequence length="229" mass="25322">MPVGARLVFSIGFGVLLQFLLSHPDFSIAWPVIIVVLALSTLWAFYWPRKRKLRQYPPNRLSLRGTLIPVLIPTIVYVAYHWLGREADNGVSIAVTVIFAAILACVAWYLLGSYNWRAIPSARYNTTSVMGIKGDGAPLAGSEFTGEHAARLACAALSDCEAIPGRYQIQQERFVSLLESNGYPPEVGTTGLQEALKKQWAVPFRERQRNGTYIQWVGLTDEGLAAIQG</sequence>
<name>A0A364V8P7_9CORY</name>
<evidence type="ECO:0000313" key="2">
    <source>
        <dbReference type="EMBL" id="RAV33015.1"/>
    </source>
</evidence>
<comment type="caution">
    <text evidence="2">The sequence shown here is derived from an EMBL/GenBank/DDBJ whole genome shotgun (WGS) entry which is preliminary data.</text>
</comment>
<gene>
    <name evidence="2" type="ORF">DLJ54_00645</name>
</gene>
<keyword evidence="1" id="KW-0472">Membrane</keyword>
<keyword evidence="1" id="KW-1133">Transmembrane helix</keyword>
<protein>
    <submittedName>
        <fullName evidence="2">Uncharacterized protein</fullName>
    </submittedName>
</protein>
<feature type="transmembrane region" description="Helical" evidence="1">
    <location>
        <begin position="90"/>
        <end position="111"/>
    </location>
</feature>
<feature type="transmembrane region" description="Helical" evidence="1">
    <location>
        <begin position="67"/>
        <end position="84"/>
    </location>
</feature>
<organism evidence="2 3">
    <name type="scientific">Corynebacterium heidelbergense</name>
    <dbReference type="NCBI Taxonomy" id="2055947"/>
    <lineage>
        <taxon>Bacteria</taxon>
        <taxon>Bacillati</taxon>
        <taxon>Actinomycetota</taxon>
        <taxon>Actinomycetes</taxon>
        <taxon>Mycobacteriales</taxon>
        <taxon>Corynebacteriaceae</taxon>
        <taxon>Corynebacterium</taxon>
    </lineage>
</organism>
<dbReference type="Proteomes" id="UP000251577">
    <property type="component" value="Unassembled WGS sequence"/>
</dbReference>
<accession>A0A364V8P7</accession>
<dbReference type="AlphaFoldDB" id="A0A364V8P7"/>
<keyword evidence="3" id="KW-1185">Reference proteome</keyword>
<feature type="transmembrane region" description="Helical" evidence="1">
    <location>
        <begin position="28"/>
        <end position="46"/>
    </location>
</feature>
<evidence type="ECO:0000313" key="3">
    <source>
        <dbReference type="Proteomes" id="UP000251577"/>
    </source>
</evidence>
<reference evidence="2 3" key="1">
    <citation type="journal article" date="2018" name="Syst. Appl. Microbiol.">
        <title>Corynebacterium heidelbergense sp. nov., isolated from the preen glands of Egyptian geese (Alopochen aegyptiacus).</title>
        <authorList>
            <person name="Braun M.S."/>
            <person name="Wang E."/>
            <person name="Zimmermann S."/>
            <person name="Wink M."/>
        </authorList>
    </citation>
    <scope>NUCLEOTIDE SEQUENCE [LARGE SCALE GENOMIC DNA]</scope>
    <source>
        <strain evidence="2 3">647</strain>
    </source>
</reference>
<keyword evidence="1" id="KW-0812">Transmembrane</keyword>
<evidence type="ECO:0000256" key="1">
    <source>
        <dbReference type="SAM" id="Phobius"/>
    </source>
</evidence>
<feature type="transmembrane region" description="Helical" evidence="1">
    <location>
        <begin position="7"/>
        <end position="22"/>
    </location>
</feature>
<dbReference type="EMBL" id="QHCV01000004">
    <property type="protein sequence ID" value="RAV33015.1"/>
    <property type="molecule type" value="Genomic_DNA"/>
</dbReference>
<proteinExistence type="predicted"/>